<dbReference type="EMBL" id="GGEC01069639">
    <property type="protein sequence ID" value="MBX50123.1"/>
    <property type="molecule type" value="Transcribed_RNA"/>
</dbReference>
<dbReference type="AlphaFoldDB" id="A0A2P2P639"/>
<sequence length="107" mass="12163">MKRQCITISPNRAAPTHFFFCLSQVLPRGDRVIHKETMHNLTSAWTYLRQAEKRARAALLGLAVMHRSSFYQPFELFGLSSGKKKNEVISTLSKFSAPLSSRNNSIH</sequence>
<reference evidence="1" key="1">
    <citation type="submission" date="2018-02" db="EMBL/GenBank/DDBJ databases">
        <title>Rhizophora mucronata_Transcriptome.</title>
        <authorList>
            <person name="Meera S.P."/>
            <person name="Sreeshan A."/>
            <person name="Augustine A."/>
        </authorList>
    </citation>
    <scope>NUCLEOTIDE SEQUENCE</scope>
    <source>
        <tissue evidence="1">Leaf</tissue>
    </source>
</reference>
<evidence type="ECO:0000313" key="1">
    <source>
        <dbReference type="EMBL" id="MBX50123.1"/>
    </source>
</evidence>
<protein>
    <submittedName>
        <fullName evidence="1">Uncharacterized protein MANES_09G008100</fullName>
    </submittedName>
</protein>
<name>A0A2P2P639_RHIMU</name>
<organism evidence="1">
    <name type="scientific">Rhizophora mucronata</name>
    <name type="common">Asiatic mangrove</name>
    <dbReference type="NCBI Taxonomy" id="61149"/>
    <lineage>
        <taxon>Eukaryota</taxon>
        <taxon>Viridiplantae</taxon>
        <taxon>Streptophyta</taxon>
        <taxon>Embryophyta</taxon>
        <taxon>Tracheophyta</taxon>
        <taxon>Spermatophyta</taxon>
        <taxon>Magnoliopsida</taxon>
        <taxon>eudicotyledons</taxon>
        <taxon>Gunneridae</taxon>
        <taxon>Pentapetalae</taxon>
        <taxon>rosids</taxon>
        <taxon>fabids</taxon>
        <taxon>Malpighiales</taxon>
        <taxon>Rhizophoraceae</taxon>
        <taxon>Rhizophora</taxon>
    </lineage>
</organism>
<proteinExistence type="predicted"/>
<accession>A0A2P2P639</accession>